<protein>
    <submittedName>
        <fullName evidence="1">Uncharacterized protein</fullName>
    </submittedName>
</protein>
<evidence type="ECO:0000313" key="1">
    <source>
        <dbReference type="EMBL" id="CAA9507263.1"/>
    </source>
</evidence>
<gene>
    <name evidence="1" type="ORF">AVDCRST_MAG91-1413</name>
</gene>
<sequence>MARSLSDRPPRPPVKSILMSRLTWEPGRTMPSRSGIHVTGYWG</sequence>
<reference evidence="1" key="1">
    <citation type="submission" date="2020-02" db="EMBL/GenBank/DDBJ databases">
        <authorList>
            <person name="Meier V. D."/>
        </authorList>
    </citation>
    <scope>NUCLEOTIDE SEQUENCE</scope>
    <source>
        <strain evidence="1">AVDCRST_MAG91</strain>
    </source>
</reference>
<name>A0A6J4SW81_9SPHN</name>
<organism evidence="1">
    <name type="scientific">uncultured Sphingomonadaceae bacterium</name>
    <dbReference type="NCBI Taxonomy" id="169976"/>
    <lineage>
        <taxon>Bacteria</taxon>
        <taxon>Pseudomonadati</taxon>
        <taxon>Pseudomonadota</taxon>
        <taxon>Alphaproteobacteria</taxon>
        <taxon>Sphingomonadales</taxon>
        <taxon>Sphingomonadaceae</taxon>
        <taxon>environmental samples</taxon>
    </lineage>
</organism>
<proteinExistence type="predicted"/>
<accession>A0A6J4SW81</accession>
<dbReference type="AlphaFoldDB" id="A0A6J4SW81"/>
<dbReference type="EMBL" id="CADCVX010000279">
    <property type="protein sequence ID" value="CAA9507263.1"/>
    <property type="molecule type" value="Genomic_DNA"/>
</dbReference>